<gene>
    <name evidence="1" type="ORF">OA50_04452</name>
</gene>
<dbReference type="RefSeq" id="WP_043145266.1">
    <property type="nucleotide sequence ID" value="NZ_JSUQ01000020.1"/>
</dbReference>
<keyword evidence="2" id="KW-1185">Reference proteome</keyword>
<name>A0A0B3S314_9RHOB</name>
<sequence length="95" mass="10936">MGNDFKFPAWDAGDLIEFVCGIPGPDRELAIIYKIENNTYFFKFKVYGKGPWHEDKWVHNERSMYTPISARNIYPYYEEYVAEGAAIKSGQSGGE</sequence>
<organism evidence="1 2">
    <name type="scientific">Mameliella alba</name>
    <dbReference type="NCBI Taxonomy" id="561184"/>
    <lineage>
        <taxon>Bacteria</taxon>
        <taxon>Pseudomonadati</taxon>
        <taxon>Pseudomonadota</taxon>
        <taxon>Alphaproteobacteria</taxon>
        <taxon>Rhodobacterales</taxon>
        <taxon>Roseobacteraceae</taxon>
        <taxon>Mameliella</taxon>
    </lineage>
</organism>
<dbReference type="EMBL" id="JSUQ01000020">
    <property type="protein sequence ID" value="KHQ51081.1"/>
    <property type="molecule type" value="Genomic_DNA"/>
</dbReference>
<comment type="caution">
    <text evidence="1">The sequence shown here is derived from an EMBL/GenBank/DDBJ whole genome shotgun (WGS) entry which is preliminary data.</text>
</comment>
<dbReference type="AlphaFoldDB" id="A0A0B3S314"/>
<accession>A0A0B3S314</accession>
<reference evidence="1 2" key="1">
    <citation type="submission" date="2014-10" db="EMBL/GenBank/DDBJ databases">
        <title>Genome sequence of Ponticoccus sp. strain UMTAT08 isolated from clonal culture of toxic dinoflagellate Alexandrium tamiyavanichii.</title>
        <authorList>
            <person name="Gan H.Y."/>
            <person name="Muhd D.-D."/>
            <person name="Mohd Noor M.E."/>
            <person name="Yeong Y.S."/>
            <person name="Usup G."/>
        </authorList>
    </citation>
    <scope>NUCLEOTIDE SEQUENCE [LARGE SCALE GENOMIC DNA]</scope>
    <source>
        <strain evidence="1 2">UMTAT08</strain>
    </source>
</reference>
<proteinExistence type="predicted"/>
<evidence type="ECO:0000313" key="2">
    <source>
        <dbReference type="Proteomes" id="UP000030960"/>
    </source>
</evidence>
<dbReference type="Proteomes" id="UP000030960">
    <property type="component" value="Unassembled WGS sequence"/>
</dbReference>
<protein>
    <submittedName>
        <fullName evidence="1">Uncharacterized protein</fullName>
    </submittedName>
</protein>
<evidence type="ECO:0000313" key="1">
    <source>
        <dbReference type="EMBL" id="KHQ51081.1"/>
    </source>
</evidence>